<feature type="compositionally biased region" description="Polar residues" evidence="1">
    <location>
        <begin position="37"/>
        <end position="47"/>
    </location>
</feature>
<gene>
    <name evidence="2" type="ORF">CVT25_011543</name>
</gene>
<organism evidence="2 3">
    <name type="scientific">Psilocybe cyanescens</name>
    <dbReference type="NCBI Taxonomy" id="93625"/>
    <lineage>
        <taxon>Eukaryota</taxon>
        <taxon>Fungi</taxon>
        <taxon>Dikarya</taxon>
        <taxon>Basidiomycota</taxon>
        <taxon>Agaricomycotina</taxon>
        <taxon>Agaricomycetes</taxon>
        <taxon>Agaricomycetidae</taxon>
        <taxon>Agaricales</taxon>
        <taxon>Agaricineae</taxon>
        <taxon>Strophariaceae</taxon>
        <taxon>Psilocybe</taxon>
    </lineage>
</organism>
<name>A0A409XCB6_PSICY</name>
<accession>A0A409XCB6</accession>
<protein>
    <submittedName>
        <fullName evidence="2">Uncharacterized protein</fullName>
    </submittedName>
</protein>
<dbReference type="InParanoid" id="A0A409XCB6"/>
<reference evidence="2 3" key="1">
    <citation type="journal article" date="2018" name="Evol. Lett.">
        <title>Horizontal gene cluster transfer increased hallucinogenic mushroom diversity.</title>
        <authorList>
            <person name="Reynolds H.T."/>
            <person name="Vijayakumar V."/>
            <person name="Gluck-Thaler E."/>
            <person name="Korotkin H.B."/>
            <person name="Matheny P.B."/>
            <person name="Slot J.C."/>
        </authorList>
    </citation>
    <scope>NUCLEOTIDE SEQUENCE [LARGE SCALE GENOMIC DNA]</scope>
    <source>
        <strain evidence="2 3">2631</strain>
    </source>
</reference>
<dbReference type="Proteomes" id="UP000283269">
    <property type="component" value="Unassembled WGS sequence"/>
</dbReference>
<keyword evidence="3" id="KW-1185">Reference proteome</keyword>
<proteinExistence type="predicted"/>
<evidence type="ECO:0000256" key="1">
    <source>
        <dbReference type="SAM" id="MobiDB-lite"/>
    </source>
</evidence>
<feature type="region of interest" description="Disordered" evidence="1">
    <location>
        <begin position="20"/>
        <end position="74"/>
    </location>
</feature>
<evidence type="ECO:0000313" key="2">
    <source>
        <dbReference type="EMBL" id="PPQ88439.1"/>
    </source>
</evidence>
<comment type="caution">
    <text evidence="2">The sequence shown here is derived from an EMBL/GenBank/DDBJ whole genome shotgun (WGS) entry which is preliminary data.</text>
</comment>
<feature type="compositionally biased region" description="Polar residues" evidence="1">
    <location>
        <begin position="61"/>
        <end position="74"/>
    </location>
</feature>
<evidence type="ECO:0000313" key="3">
    <source>
        <dbReference type="Proteomes" id="UP000283269"/>
    </source>
</evidence>
<dbReference type="EMBL" id="NHYD01002080">
    <property type="protein sequence ID" value="PPQ88439.1"/>
    <property type="molecule type" value="Genomic_DNA"/>
</dbReference>
<dbReference type="AlphaFoldDB" id="A0A409XCB6"/>
<sequence length="74" mass="7639">MQIRVSGVVEVYRASQLMFTPSPASQPEDPSRVAGPSRSTGGSSPANHLQGGVMRVLTARSPKSATTVDSSGLP</sequence>